<dbReference type="NCBIfam" id="TIGR00699">
    <property type="entry name" value="GABAtrns_euk"/>
    <property type="match status" value="1"/>
</dbReference>
<dbReference type="PANTHER" id="PTHR43206:SF1">
    <property type="entry name" value="4-AMINOBUTYRATE AMINOTRANSFERASE, MITOCHONDRIAL"/>
    <property type="match status" value="1"/>
</dbReference>
<keyword evidence="5 15" id="KW-0032">Aminotransferase</keyword>
<name>A0ABM1A9Y0_APLCA</name>
<dbReference type="RefSeq" id="XP_012943653.1">
    <property type="nucleotide sequence ID" value="XM_013088199.2"/>
</dbReference>
<evidence type="ECO:0000256" key="5">
    <source>
        <dbReference type="ARBA" id="ARBA00022576"/>
    </source>
</evidence>
<dbReference type="GeneID" id="101852961"/>
<dbReference type="Proteomes" id="UP000694888">
    <property type="component" value="Unplaced"/>
</dbReference>
<dbReference type="PANTHER" id="PTHR43206">
    <property type="entry name" value="AMINOTRANSFERASE"/>
    <property type="match status" value="1"/>
</dbReference>
<keyword evidence="7 12" id="KW-0663">Pyridoxal phosphate</keyword>
<evidence type="ECO:0000256" key="12">
    <source>
        <dbReference type="RuleBase" id="RU003560"/>
    </source>
</evidence>
<gene>
    <name evidence="15" type="primary">LOC101852961</name>
</gene>
<comment type="similarity">
    <text evidence="2 12">Belongs to the class-III pyridoxal-phosphate-dependent aminotransferase family.</text>
</comment>
<keyword evidence="6" id="KW-0808">Transferase</keyword>
<dbReference type="CDD" id="cd00610">
    <property type="entry name" value="OAT_like"/>
    <property type="match status" value="1"/>
</dbReference>
<dbReference type="Gene3D" id="3.40.640.10">
    <property type="entry name" value="Type I PLP-dependent aspartate aminotransferase-like (Major domain)"/>
    <property type="match status" value="1"/>
</dbReference>
<keyword evidence="14" id="KW-1185">Reference proteome</keyword>
<evidence type="ECO:0000256" key="6">
    <source>
        <dbReference type="ARBA" id="ARBA00022679"/>
    </source>
</evidence>
<feature type="compositionally biased region" description="Basic and acidic residues" evidence="13">
    <location>
        <begin position="33"/>
        <end position="45"/>
    </location>
</feature>
<evidence type="ECO:0000256" key="13">
    <source>
        <dbReference type="SAM" id="MobiDB-lite"/>
    </source>
</evidence>
<dbReference type="PIRSF" id="PIRSF000521">
    <property type="entry name" value="Transaminase_4ab_Lys_Orn"/>
    <property type="match status" value="1"/>
</dbReference>
<dbReference type="EC" id="2.6.1.19" evidence="4"/>
<dbReference type="InterPro" id="IPR015424">
    <property type="entry name" value="PyrdxlP-dep_Trfase"/>
</dbReference>
<dbReference type="EC" id="2.6.1.22" evidence="3"/>
<evidence type="ECO:0000256" key="8">
    <source>
        <dbReference type="ARBA" id="ARBA00029760"/>
    </source>
</evidence>
<dbReference type="InterPro" id="IPR004631">
    <property type="entry name" value="4NH2But_aminotransferase_euk"/>
</dbReference>
<evidence type="ECO:0000313" key="14">
    <source>
        <dbReference type="Proteomes" id="UP000694888"/>
    </source>
</evidence>
<dbReference type="InterPro" id="IPR015421">
    <property type="entry name" value="PyrdxlP-dep_Trfase_major"/>
</dbReference>
<evidence type="ECO:0000256" key="11">
    <source>
        <dbReference type="ARBA" id="ARBA00031787"/>
    </source>
</evidence>
<organism evidence="14 15">
    <name type="scientific">Aplysia californica</name>
    <name type="common">California sea hare</name>
    <dbReference type="NCBI Taxonomy" id="6500"/>
    <lineage>
        <taxon>Eukaryota</taxon>
        <taxon>Metazoa</taxon>
        <taxon>Spiralia</taxon>
        <taxon>Lophotrochozoa</taxon>
        <taxon>Mollusca</taxon>
        <taxon>Gastropoda</taxon>
        <taxon>Heterobranchia</taxon>
        <taxon>Euthyneura</taxon>
        <taxon>Tectipleura</taxon>
        <taxon>Aplysiida</taxon>
        <taxon>Aplysioidea</taxon>
        <taxon>Aplysiidae</taxon>
        <taxon>Aplysia</taxon>
    </lineage>
</organism>
<dbReference type="InterPro" id="IPR015422">
    <property type="entry name" value="PyrdxlP-dep_Trfase_small"/>
</dbReference>
<dbReference type="SUPFAM" id="SSF53383">
    <property type="entry name" value="PLP-dependent transferases"/>
    <property type="match status" value="1"/>
</dbReference>
<evidence type="ECO:0000256" key="2">
    <source>
        <dbReference type="ARBA" id="ARBA00008954"/>
    </source>
</evidence>
<evidence type="ECO:0000256" key="1">
    <source>
        <dbReference type="ARBA" id="ARBA00001933"/>
    </source>
</evidence>
<protein>
    <recommendedName>
        <fullName evidence="10">(S)-3-amino-2-methylpropionate transaminase</fullName>
        <ecNumber evidence="4">2.6.1.19</ecNumber>
        <ecNumber evidence="3">2.6.1.22</ecNumber>
    </recommendedName>
    <alternativeName>
        <fullName evidence="11">GABA aminotransferase</fullName>
    </alternativeName>
    <alternativeName>
        <fullName evidence="9">Gamma-amino-N-butyrate transaminase</fullName>
    </alternativeName>
    <alternativeName>
        <fullName evidence="8">L-AIBAT</fullName>
    </alternativeName>
</protein>
<dbReference type="GO" id="GO:0008483">
    <property type="term" value="F:transaminase activity"/>
    <property type="evidence" value="ECO:0007669"/>
    <property type="project" value="UniProtKB-KW"/>
</dbReference>
<evidence type="ECO:0000256" key="4">
    <source>
        <dbReference type="ARBA" id="ARBA00012912"/>
    </source>
</evidence>
<evidence type="ECO:0000256" key="3">
    <source>
        <dbReference type="ARBA" id="ARBA00012876"/>
    </source>
</evidence>
<reference evidence="15" key="1">
    <citation type="submission" date="2025-08" db="UniProtKB">
        <authorList>
            <consortium name="RefSeq"/>
        </authorList>
    </citation>
    <scope>IDENTIFICATION</scope>
</reference>
<comment type="cofactor">
    <cofactor evidence="1">
        <name>pyridoxal 5'-phosphate</name>
        <dbReference type="ChEBI" id="CHEBI:597326"/>
    </cofactor>
</comment>
<evidence type="ECO:0000313" key="15">
    <source>
        <dbReference type="RefSeq" id="XP_012943653.1"/>
    </source>
</evidence>
<evidence type="ECO:0000256" key="9">
    <source>
        <dbReference type="ARBA" id="ARBA00030204"/>
    </source>
</evidence>
<dbReference type="InterPro" id="IPR049704">
    <property type="entry name" value="Aminotrans_3_PPA_site"/>
</dbReference>
<dbReference type="Gene3D" id="3.90.1150.10">
    <property type="entry name" value="Aspartate Aminotransferase, domain 1"/>
    <property type="match status" value="1"/>
</dbReference>
<dbReference type="Pfam" id="PF00202">
    <property type="entry name" value="Aminotran_3"/>
    <property type="match status" value="1"/>
</dbReference>
<accession>A0ABM1A9Y0</accession>
<evidence type="ECO:0000256" key="7">
    <source>
        <dbReference type="ARBA" id="ARBA00022898"/>
    </source>
</evidence>
<feature type="region of interest" description="Disordered" evidence="13">
    <location>
        <begin position="29"/>
        <end position="53"/>
    </location>
</feature>
<proteinExistence type="inferred from homology"/>
<dbReference type="PROSITE" id="PS00600">
    <property type="entry name" value="AA_TRANSFER_CLASS_3"/>
    <property type="match status" value="1"/>
</dbReference>
<sequence length="505" mass="56316">MAHISHLGKGRLAQYVKEGLKRCQSISAAVAEKPQRDQDHNEEPAGPRMVTEVPGPRTRELVKEIGNYQNSDAIHFFVDYDRSKGNYIVDVDGNTMLDVFTQIASLPLGYNHPKIVQAMSDPQNLSTFINRPALGSYPPADFVDRLLKTLLSVAPPGLHQVQTMGCGTCSIESGQKAIFMAYQRRKRGDRLPTEDEMTTSLLNQEPGSPKLSFLSFTNGFHGRCMGALGMSHAKWFHKLDFPVPDWPIAPFPQLKYPLEEHVRENEQEESRCLEQVRDLIEKYSQRGEPVAGMCVEPVQSEGGDNHASPAFFQGLQDICKETGIYLMIDEVQTGGAASGKFWAHEHFNLKSSPDVVTFSKKMLSGGFYFTDELRPTEGYRIYNTWIGDPSKLILLEQVISEVKNKQLVATAAEVGQVLLKGLKDLQQKYPGLLQKARGLGTLCAVDMPTVAIRDQIITKMRSKGVHTGGSGVKTLRLRPSLIFKKHHAEMFLETLGSVLKDMEQK</sequence>
<dbReference type="InterPro" id="IPR005814">
    <property type="entry name" value="Aminotrans_3"/>
</dbReference>
<evidence type="ECO:0000256" key="10">
    <source>
        <dbReference type="ARBA" id="ARBA00030857"/>
    </source>
</evidence>